<dbReference type="GO" id="GO:0046872">
    <property type="term" value="F:metal ion binding"/>
    <property type="evidence" value="ECO:0007669"/>
    <property type="project" value="UniProtKB-KW"/>
</dbReference>
<protein>
    <submittedName>
        <fullName evidence="9">Undecaprenyl/decaprenyl-phosphate alpha-N-acetylglucosaminyl 1-phosphate transferase</fullName>
    </submittedName>
</protein>
<feature type="transmembrane region" description="Helical" evidence="8">
    <location>
        <begin position="111"/>
        <end position="129"/>
    </location>
</feature>
<keyword evidence="7" id="KW-0460">Magnesium</keyword>
<organism evidence="9 10">
    <name type="scientific">Sandaracinomonas limnophila</name>
    <dbReference type="NCBI Taxonomy" id="1862386"/>
    <lineage>
        <taxon>Bacteria</taxon>
        <taxon>Pseudomonadati</taxon>
        <taxon>Bacteroidota</taxon>
        <taxon>Cytophagia</taxon>
        <taxon>Cytophagales</taxon>
        <taxon>Flectobacillaceae</taxon>
        <taxon>Sandaracinomonas</taxon>
    </lineage>
</organism>
<dbReference type="OrthoDB" id="9783652at2"/>
<comment type="subcellular location">
    <subcellularLocation>
        <location evidence="1">Cell membrane</location>
        <topology evidence="1">Multi-pass membrane protein</topology>
    </subcellularLocation>
</comment>
<evidence type="ECO:0000256" key="6">
    <source>
        <dbReference type="ARBA" id="ARBA00023136"/>
    </source>
</evidence>
<name>A0A437PWR4_9BACT</name>
<keyword evidence="7" id="KW-0479">Metal-binding</keyword>
<dbReference type="InterPro" id="IPR000715">
    <property type="entry name" value="Glycosyl_transferase_4"/>
</dbReference>
<keyword evidence="5 8" id="KW-1133">Transmembrane helix</keyword>
<feature type="transmembrane region" description="Helical" evidence="8">
    <location>
        <begin position="225"/>
        <end position="244"/>
    </location>
</feature>
<gene>
    <name evidence="9" type="ORF">EOJ36_01545</name>
</gene>
<proteinExistence type="predicted"/>
<dbReference type="GO" id="GO:0071555">
    <property type="term" value="P:cell wall organization"/>
    <property type="evidence" value="ECO:0007669"/>
    <property type="project" value="TreeGrafter"/>
</dbReference>
<evidence type="ECO:0000313" key="9">
    <source>
        <dbReference type="EMBL" id="RVU26707.1"/>
    </source>
</evidence>
<feature type="binding site" evidence="7">
    <location>
        <position position="223"/>
    </location>
    <ligand>
        <name>Mg(2+)</name>
        <dbReference type="ChEBI" id="CHEBI:18420"/>
    </ligand>
</feature>
<feature type="transmembrane region" description="Helical" evidence="8">
    <location>
        <begin position="85"/>
        <end position="104"/>
    </location>
</feature>
<dbReference type="Pfam" id="PF00953">
    <property type="entry name" value="Glycos_transf_4"/>
    <property type="match status" value="1"/>
</dbReference>
<evidence type="ECO:0000313" key="10">
    <source>
        <dbReference type="Proteomes" id="UP000282832"/>
    </source>
</evidence>
<feature type="transmembrane region" description="Helical" evidence="8">
    <location>
        <begin position="12"/>
        <end position="33"/>
    </location>
</feature>
<dbReference type="GO" id="GO:0016780">
    <property type="term" value="F:phosphotransferase activity, for other substituted phosphate groups"/>
    <property type="evidence" value="ECO:0007669"/>
    <property type="project" value="InterPro"/>
</dbReference>
<dbReference type="GO" id="GO:0009103">
    <property type="term" value="P:lipopolysaccharide biosynthetic process"/>
    <property type="evidence" value="ECO:0007669"/>
    <property type="project" value="TreeGrafter"/>
</dbReference>
<feature type="binding site" evidence="7">
    <location>
        <position position="162"/>
    </location>
    <ligand>
        <name>Mg(2+)</name>
        <dbReference type="ChEBI" id="CHEBI:18420"/>
    </ligand>
</feature>
<evidence type="ECO:0000256" key="3">
    <source>
        <dbReference type="ARBA" id="ARBA00022679"/>
    </source>
</evidence>
<dbReference type="AlphaFoldDB" id="A0A437PWR4"/>
<dbReference type="CDD" id="cd06853">
    <property type="entry name" value="GT_WecA_like"/>
    <property type="match status" value="1"/>
</dbReference>
<keyword evidence="2" id="KW-1003">Cell membrane</keyword>
<keyword evidence="10" id="KW-1185">Reference proteome</keyword>
<comment type="cofactor">
    <cofactor evidence="7">
        <name>Mg(2+)</name>
        <dbReference type="ChEBI" id="CHEBI:18420"/>
    </cofactor>
</comment>
<feature type="transmembrane region" description="Helical" evidence="8">
    <location>
        <begin position="297"/>
        <end position="324"/>
    </location>
</feature>
<dbReference type="PANTHER" id="PTHR22926:SF3">
    <property type="entry name" value="UNDECAPRENYL-PHOSPHATE ALPHA-N-ACETYLGLUCOSAMINYL 1-PHOSPHATE TRANSFERASE"/>
    <property type="match status" value="1"/>
</dbReference>
<feature type="transmembrane region" description="Helical" evidence="8">
    <location>
        <begin position="141"/>
        <end position="158"/>
    </location>
</feature>
<dbReference type="GO" id="GO:0005886">
    <property type="term" value="C:plasma membrane"/>
    <property type="evidence" value="ECO:0007669"/>
    <property type="project" value="UniProtKB-SubCell"/>
</dbReference>
<keyword evidence="6 8" id="KW-0472">Membrane</keyword>
<keyword evidence="3 9" id="KW-0808">Transferase</keyword>
<evidence type="ECO:0000256" key="1">
    <source>
        <dbReference type="ARBA" id="ARBA00004651"/>
    </source>
</evidence>
<evidence type="ECO:0000256" key="8">
    <source>
        <dbReference type="SAM" id="Phobius"/>
    </source>
</evidence>
<sequence>MYFNELLQVKEIQIFLSFIISLIISITTIPVIINISKLKDLMAEVQLRSSHDEVTPTLGGVAIFASTLISYFIWDNPSEGHDTHLTIAAIIILFFLGIKDDILILSPKKKLIIQIAASLMLITLGNIRISNLYGLFGIYQIPYIFSILFTVFIFISIINSLNLLDGIDGLAGTVGVWTSVVFSYLFYNLGYFAHATLSLALAGSLVGFLRYNWSKKNKIFMGDTGSLIIGFLLSFFSIKFIMINEHFEYNPNMGNNAPLIAITILLLPLFDTLRMFSIRIINGKSPFVGDRNHMHHLLIDTGYSHLVATLILIIYNIIIFTGYYSINYYVNNNNVMLLYLFLNFIIYCFWGNNLSKKIEINKIERIKFNKIDKVKRLQIADRLKPNSDKLIDNQ</sequence>
<dbReference type="RefSeq" id="WP_127802259.1">
    <property type="nucleotide sequence ID" value="NZ_SACY01000001.1"/>
</dbReference>
<keyword evidence="4 8" id="KW-0812">Transmembrane</keyword>
<evidence type="ECO:0000256" key="7">
    <source>
        <dbReference type="PIRSR" id="PIRSR600715-1"/>
    </source>
</evidence>
<feature type="transmembrane region" description="Helical" evidence="8">
    <location>
        <begin position="256"/>
        <end position="276"/>
    </location>
</feature>
<dbReference type="PANTHER" id="PTHR22926">
    <property type="entry name" value="PHOSPHO-N-ACETYLMURAMOYL-PENTAPEPTIDE-TRANSFERASE"/>
    <property type="match status" value="1"/>
</dbReference>
<evidence type="ECO:0000256" key="4">
    <source>
        <dbReference type="ARBA" id="ARBA00022692"/>
    </source>
</evidence>
<dbReference type="EMBL" id="SACY01000001">
    <property type="protein sequence ID" value="RVU26707.1"/>
    <property type="molecule type" value="Genomic_DNA"/>
</dbReference>
<reference evidence="9 10" key="1">
    <citation type="submission" date="2019-01" db="EMBL/GenBank/DDBJ databases">
        <authorList>
            <person name="Chen W.-M."/>
        </authorList>
    </citation>
    <scope>NUCLEOTIDE SEQUENCE [LARGE SCALE GENOMIC DNA]</scope>
    <source>
        <strain evidence="9 10">FSY-15</strain>
    </source>
</reference>
<feature type="transmembrane region" description="Helical" evidence="8">
    <location>
        <begin position="336"/>
        <end position="355"/>
    </location>
</feature>
<dbReference type="GO" id="GO:0044038">
    <property type="term" value="P:cell wall macromolecule biosynthetic process"/>
    <property type="evidence" value="ECO:0007669"/>
    <property type="project" value="TreeGrafter"/>
</dbReference>
<dbReference type="Proteomes" id="UP000282832">
    <property type="component" value="Unassembled WGS sequence"/>
</dbReference>
<accession>A0A437PWR4</accession>
<evidence type="ECO:0000256" key="2">
    <source>
        <dbReference type="ARBA" id="ARBA00022475"/>
    </source>
</evidence>
<comment type="caution">
    <text evidence="9">The sequence shown here is derived from an EMBL/GenBank/DDBJ whole genome shotgun (WGS) entry which is preliminary data.</text>
</comment>
<feature type="transmembrane region" description="Helical" evidence="8">
    <location>
        <begin position="193"/>
        <end position="213"/>
    </location>
</feature>
<feature type="transmembrane region" description="Helical" evidence="8">
    <location>
        <begin position="54"/>
        <end position="73"/>
    </location>
</feature>
<evidence type="ECO:0000256" key="5">
    <source>
        <dbReference type="ARBA" id="ARBA00022989"/>
    </source>
</evidence>